<reference evidence="4" key="1">
    <citation type="submission" date="2025-08" db="UniProtKB">
        <authorList>
            <consortium name="Ensembl"/>
        </authorList>
    </citation>
    <scope>IDENTIFICATION</scope>
</reference>
<feature type="domain" description="LysM" evidence="3">
    <location>
        <begin position="164"/>
        <end position="208"/>
    </location>
</feature>
<feature type="compositionally biased region" description="Polar residues" evidence="2">
    <location>
        <begin position="301"/>
        <end position="310"/>
    </location>
</feature>
<feature type="compositionally biased region" description="Basic and acidic residues" evidence="2">
    <location>
        <begin position="159"/>
        <end position="168"/>
    </location>
</feature>
<dbReference type="InterPro" id="IPR036779">
    <property type="entry name" value="LysM_dom_sf"/>
</dbReference>
<dbReference type="InterPro" id="IPR045030">
    <property type="entry name" value="LYSM1-4"/>
</dbReference>
<proteinExistence type="predicted"/>
<protein>
    <recommendedName>
        <fullName evidence="1">LysM and putative peptidoglycan-binding domain-containing protein 1</fullName>
    </recommendedName>
</protein>
<dbReference type="GeneTree" id="ENSGT00940000160002"/>
<feature type="compositionally biased region" description="Low complexity" evidence="2">
    <location>
        <begin position="108"/>
        <end position="145"/>
    </location>
</feature>
<dbReference type="Gene3D" id="3.10.350.10">
    <property type="entry name" value="LysM domain"/>
    <property type="match status" value="1"/>
</dbReference>
<evidence type="ECO:0000259" key="3">
    <source>
        <dbReference type="PROSITE" id="PS51782"/>
    </source>
</evidence>
<dbReference type="CDD" id="cd00118">
    <property type="entry name" value="LysM"/>
    <property type="match status" value="1"/>
</dbReference>
<gene>
    <name evidence="4" type="primary">LYSMD1</name>
</gene>
<name>A0A8C5RFJ4_LATLA</name>
<evidence type="ECO:0000256" key="2">
    <source>
        <dbReference type="SAM" id="MobiDB-lite"/>
    </source>
</evidence>
<dbReference type="SMART" id="SM00257">
    <property type="entry name" value="LysM"/>
    <property type="match status" value="1"/>
</dbReference>
<organism evidence="4 5">
    <name type="scientific">Laticauda laticaudata</name>
    <name type="common">Blue-ringed sea krait</name>
    <name type="synonym">Blue-lipped sea krait</name>
    <dbReference type="NCBI Taxonomy" id="8630"/>
    <lineage>
        <taxon>Eukaryota</taxon>
        <taxon>Metazoa</taxon>
        <taxon>Chordata</taxon>
        <taxon>Craniata</taxon>
        <taxon>Vertebrata</taxon>
        <taxon>Euteleostomi</taxon>
        <taxon>Lepidosauria</taxon>
        <taxon>Squamata</taxon>
        <taxon>Bifurcata</taxon>
        <taxon>Unidentata</taxon>
        <taxon>Episquamata</taxon>
        <taxon>Toxicofera</taxon>
        <taxon>Serpentes</taxon>
        <taxon>Colubroidea</taxon>
        <taxon>Elapidae</taxon>
        <taxon>Laticaudinae</taxon>
        <taxon>Laticauda</taxon>
    </lineage>
</organism>
<dbReference type="PROSITE" id="PS51782">
    <property type="entry name" value="LYSM"/>
    <property type="match status" value="1"/>
</dbReference>
<feature type="region of interest" description="Disordered" evidence="2">
    <location>
        <begin position="277"/>
        <end position="321"/>
    </location>
</feature>
<sequence>MKLSFDGRKAPPLGWMSPELKRKEDYSPHPPLPCRLSPAPADRGEPAGWGAGEEPGPQGPAAFAAQQLPRGRGLRFNRPPERPRGSPWGRPPALRRPWPGPPAEMPRRAAGSGAAASLPPRSRPGGMASPPSGRGSPGAAGLLRGSRARSYGSLVSSPVRERRLEHQLRPGDTLQGLAVMYGVTTEQIQRANRLYTNDSIFLKKTLLIPVPTKPKALSNGLDFEEGEEKGGEPLLPESTKKQKQPRKNGSSGGSVPKHDLSAADFLFKLDSEIRRSKQAAAKKLREGESAILGEAAGMRPTHSSSGSYQGEPSPRAQQRAVLGPVPLTRIARADALLDQEDEIFKL</sequence>
<dbReference type="PANTHER" id="PTHR20932">
    <property type="entry name" value="LYSM AND PUTATIVE PEPTIDOGLYCAN-BINDING DOMAIN-CONTAINING PROTEIN"/>
    <property type="match status" value="1"/>
</dbReference>
<evidence type="ECO:0000313" key="4">
    <source>
        <dbReference type="Ensembl" id="ENSLLTP00000001564.1"/>
    </source>
</evidence>
<reference evidence="4" key="2">
    <citation type="submission" date="2025-09" db="UniProtKB">
        <authorList>
            <consortium name="Ensembl"/>
        </authorList>
    </citation>
    <scope>IDENTIFICATION</scope>
</reference>
<dbReference type="InterPro" id="IPR018392">
    <property type="entry name" value="LysM"/>
</dbReference>
<evidence type="ECO:0000313" key="5">
    <source>
        <dbReference type="Proteomes" id="UP000694406"/>
    </source>
</evidence>
<dbReference type="Ensembl" id="ENSLLTT00000001624.1">
    <property type="protein sequence ID" value="ENSLLTP00000001564.1"/>
    <property type="gene ID" value="ENSLLTG00000001217.1"/>
</dbReference>
<accession>A0A8C5RFJ4</accession>
<keyword evidence="5" id="KW-1185">Reference proteome</keyword>
<dbReference type="AlphaFoldDB" id="A0A8C5RFJ4"/>
<feature type="compositionally biased region" description="Low complexity" evidence="2">
    <location>
        <begin position="54"/>
        <end position="67"/>
    </location>
</feature>
<dbReference type="Proteomes" id="UP000694406">
    <property type="component" value="Unplaced"/>
</dbReference>
<feature type="compositionally biased region" description="Low complexity" evidence="2">
    <location>
        <begin position="87"/>
        <end position="97"/>
    </location>
</feature>
<evidence type="ECO:0000256" key="1">
    <source>
        <dbReference type="ARBA" id="ARBA00040996"/>
    </source>
</evidence>
<dbReference type="PANTHER" id="PTHR20932:SF2">
    <property type="entry name" value="AND PUTATIVE PEPTIDOGLYCAN-BINDING DOMAIN-CONTAINING PROTEIN 1-RELATED"/>
    <property type="match status" value="1"/>
</dbReference>
<feature type="region of interest" description="Disordered" evidence="2">
    <location>
        <begin position="1"/>
        <end position="168"/>
    </location>
</feature>
<dbReference type="SUPFAM" id="SSF54106">
    <property type="entry name" value="LysM domain"/>
    <property type="match status" value="1"/>
</dbReference>
<dbReference type="Pfam" id="PF01476">
    <property type="entry name" value="LysM"/>
    <property type="match status" value="1"/>
</dbReference>
<feature type="region of interest" description="Disordered" evidence="2">
    <location>
        <begin position="218"/>
        <end position="258"/>
    </location>
</feature>